<dbReference type="InterPro" id="IPR004838">
    <property type="entry name" value="NHTrfase_class1_PyrdxlP-BS"/>
</dbReference>
<dbReference type="InterPro" id="IPR015421">
    <property type="entry name" value="PyrdxlP-dep_Trfase_major"/>
</dbReference>
<evidence type="ECO:0000256" key="4">
    <source>
        <dbReference type="RuleBase" id="RU000481"/>
    </source>
</evidence>
<dbReference type="InterPro" id="IPR004839">
    <property type="entry name" value="Aminotransferase_I/II_large"/>
</dbReference>
<dbReference type="EMBL" id="JAEQNB010000001">
    <property type="protein sequence ID" value="MBL0386316.1"/>
    <property type="molecule type" value="Genomic_DNA"/>
</dbReference>
<dbReference type="GO" id="GO:0008483">
    <property type="term" value="F:transaminase activity"/>
    <property type="evidence" value="ECO:0007669"/>
    <property type="project" value="UniProtKB-KW"/>
</dbReference>
<evidence type="ECO:0000256" key="3">
    <source>
        <dbReference type="ARBA" id="ARBA00022679"/>
    </source>
</evidence>
<dbReference type="Gene3D" id="3.90.1150.10">
    <property type="entry name" value="Aspartate Aminotransferase, domain 1"/>
    <property type="match status" value="1"/>
</dbReference>
<evidence type="ECO:0000313" key="7">
    <source>
        <dbReference type="Proteomes" id="UP000602284"/>
    </source>
</evidence>
<gene>
    <name evidence="6" type="ORF">JJB07_06565</name>
</gene>
<keyword evidence="7" id="KW-1185">Reference proteome</keyword>
<dbReference type="InterPro" id="IPR050881">
    <property type="entry name" value="LL-DAP_aminotransferase"/>
</dbReference>
<sequence>MKPADKLQYLTSSIFTEMANHKHRLMAQGRDVIDLGIGSPDLPPPEHVRQALADAVLAGNTYGYAHQQGFPTLRQAFSEWFKKRFHGVELDPATEVLTLMGSQDGLAHLPAALMNPGDVALIPDPSYPVYAAGLHLASVEVAPLPLLAKNGFMPDFDAIPQDVAEKAKMMLISYPGNPIPAMADESVYRQAIEFCKKHDIVLVHDLAYSELAFDGYRPMSILEIPGAKEVAVEFHSLSKSFSMAGCRIGFLAGRAEVVQALATLKSNIDYGVFGAIQTAATAALTGDQSYTREMSRVYQDRRDALIDGLGELGWEIEKPKATMFVWAKLPFEIPSMEFCLRLVEEANVVMIPGRAFGEQGEGYVRIALVQPVERLREVVRRIAESGILEPMRTK</sequence>
<feature type="domain" description="Aminotransferase class I/classII large" evidence="5">
    <location>
        <begin position="31"/>
        <end position="382"/>
    </location>
</feature>
<dbReference type="Gene3D" id="3.40.640.10">
    <property type="entry name" value="Type I PLP-dependent aspartate aminotransferase-like (Major domain)"/>
    <property type="match status" value="1"/>
</dbReference>
<evidence type="ECO:0000259" key="5">
    <source>
        <dbReference type="Pfam" id="PF00155"/>
    </source>
</evidence>
<accession>A0ABS1J7Q0</accession>
<dbReference type="InterPro" id="IPR015424">
    <property type="entry name" value="PyrdxlP-dep_Trfase"/>
</dbReference>
<comment type="caution">
    <text evidence="6">The sequence shown here is derived from an EMBL/GenBank/DDBJ whole genome shotgun (WGS) entry which is preliminary data.</text>
</comment>
<evidence type="ECO:0000256" key="2">
    <source>
        <dbReference type="ARBA" id="ARBA00022576"/>
    </source>
</evidence>
<evidence type="ECO:0000313" key="6">
    <source>
        <dbReference type="EMBL" id="MBL0386316.1"/>
    </source>
</evidence>
<dbReference type="Proteomes" id="UP000602284">
    <property type="component" value="Unassembled WGS sequence"/>
</dbReference>
<dbReference type="PANTHER" id="PTHR42832:SF3">
    <property type="entry name" value="L-GLUTAMINE--4-(METHYLSULFANYL)-2-OXOBUTANOATE AMINOTRANSFERASE"/>
    <property type="match status" value="1"/>
</dbReference>
<reference evidence="6 7" key="1">
    <citation type="submission" date="2021-01" db="EMBL/GenBank/DDBJ databases">
        <title>Tumebacillus sp. strain ITR2 16S ribosomal RNA gene Genome sequencing and assembly.</title>
        <authorList>
            <person name="Kang M."/>
        </authorList>
    </citation>
    <scope>NUCLEOTIDE SEQUENCE [LARGE SCALE GENOMIC DNA]</scope>
    <source>
        <strain evidence="6 7">ITR2</strain>
    </source>
</reference>
<proteinExistence type="inferred from homology"/>
<evidence type="ECO:0000256" key="1">
    <source>
        <dbReference type="ARBA" id="ARBA00001933"/>
    </source>
</evidence>
<keyword evidence="2 4" id="KW-0032">Aminotransferase</keyword>
<keyword evidence="3 4" id="KW-0808">Transferase</keyword>
<dbReference type="PROSITE" id="PS00105">
    <property type="entry name" value="AA_TRANSFER_CLASS_1"/>
    <property type="match status" value="1"/>
</dbReference>
<protein>
    <recommendedName>
        <fullName evidence="4">Aminotransferase</fullName>
        <ecNumber evidence="4">2.6.1.-</ecNumber>
    </recommendedName>
</protein>
<dbReference type="PANTHER" id="PTHR42832">
    <property type="entry name" value="AMINO ACID AMINOTRANSFERASE"/>
    <property type="match status" value="1"/>
</dbReference>
<organism evidence="6 7">
    <name type="scientific">Tumebacillus amylolyticus</name>
    <dbReference type="NCBI Taxonomy" id="2801339"/>
    <lineage>
        <taxon>Bacteria</taxon>
        <taxon>Bacillati</taxon>
        <taxon>Bacillota</taxon>
        <taxon>Bacilli</taxon>
        <taxon>Bacillales</taxon>
        <taxon>Alicyclobacillaceae</taxon>
        <taxon>Tumebacillus</taxon>
    </lineage>
</organism>
<name>A0ABS1J7Q0_9BACL</name>
<dbReference type="SUPFAM" id="SSF53383">
    <property type="entry name" value="PLP-dependent transferases"/>
    <property type="match status" value="1"/>
</dbReference>
<dbReference type="InterPro" id="IPR015422">
    <property type="entry name" value="PyrdxlP-dep_Trfase_small"/>
</dbReference>
<comment type="cofactor">
    <cofactor evidence="1 4">
        <name>pyridoxal 5'-phosphate</name>
        <dbReference type="ChEBI" id="CHEBI:597326"/>
    </cofactor>
</comment>
<dbReference type="EC" id="2.6.1.-" evidence="4"/>
<comment type="similarity">
    <text evidence="4">Belongs to the class-I pyridoxal-phosphate-dependent aminotransferase family.</text>
</comment>
<dbReference type="CDD" id="cd00609">
    <property type="entry name" value="AAT_like"/>
    <property type="match status" value="1"/>
</dbReference>
<dbReference type="Pfam" id="PF00155">
    <property type="entry name" value="Aminotran_1_2"/>
    <property type="match status" value="1"/>
</dbReference>
<dbReference type="RefSeq" id="WP_201632460.1">
    <property type="nucleotide sequence ID" value="NZ_JAEQNB010000001.1"/>
</dbReference>